<dbReference type="Pfam" id="PF01370">
    <property type="entry name" value="Epimerase"/>
    <property type="match status" value="1"/>
</dbReference>
<evidence type="ECO:0000313" key="4">
    <source>
        <dbReference type="Proteomes" id="UP000177480"/>
    </source>
</evidence>
<accession>A0A1G2G3Z2</accession>
<sequence>MSNMNILITGGAGFIGSNTANTFAREGHSVVVLDNFSFGSRTHLIPAVRIVTGDVTYADHLTSLETPDAIIHLAGSSSAPMFADNLVGSFSNNVIGHLHILEFARARGVKKIIFASTSSVYGNNPLPLTEDQAVTPPNFYAVTKYAQEKASHIFSQLHGIEIIAFRFMSVYGTHEEHKGRFANVLTQFIWGIEQKKNPVVYGDGTQTRDFTHVRDIIQAFRLALETKKQFGFTVFNVGTAEKISINEVIKTINNVMGTDHKPVYIENPITKGYITQQQADLTKIARELGYQPKVAIEDGIREIVEFRKKNPIMPASFSF</sequence>
<comment type="similarity">
    <text evidence="1">Belongs to the NAD(P)-dependent epimerase/dehydratase family.</text>
</comment>
<dbReference type="InterPro" id="IPR001509">
    <property type="entry name" value="Epimerase_deHydtase"/>
</dbReference>
<proteinExistence type="inferred from homology"/>
<dbReference type="Gene3D" id="3.40.50.720">
    <property type="entry name" value="NAD(P)-binding Rossmann-like Domain"/>
    <property type="match status" value="1"/>
</dbReference>
<protein>
    <recommendedName>
        <fullName evidence="2">NAD-dependent epimerase/dehydratase domain-containing protein</fullName>
    </recommendedName>
</protein>
<dbReference type="PRINTS" id="PR01713">
    <property type="entry name" value="NUCEPIMERASE"/>
</dbReference>
<name>A0A1G2G3Z2_9BACT</name>
<gene>
    <name evidence="3" type="ORF">A2719_04145</name>
</gene>
<dbReference type="PANTHER" id="PTHR43000">
    <property type="entry name" value="DTDP-D-GLUCOSE 4,6-DEHYDRATASE-RELATED"/>
    <property type="match status" value="1"/>
</dbReference>
<reference evidence="3 4" key="1">
    <citation type="journal article" date="2016" name="Nat. Commun.">
        <title>Thousands of microbial genomes shed light on interconnected biogeochemical processes in an aquifer system.</title>
        <authorList>
            <person name="Anantharaman K."/>
            <person name="Brown C.T."/>
            <person name="Hug L.A."/>
            <person name="Sharon I."/>
            <person name="Castelle C.J."/>
            <person name="Probst A.J."/>
            <person name="Thomas B.C."/>
            <person name="Singh A."/>
            <person name="Wilkins M.J."/>
            <person name="Karaoz U."/>
            <person name="Brodie E.L."/>
            <person name="Williams K.H."/>
            <person name="Hubbard S.S."/>
            <person name="Banfield J.F."/>
        </authorList>
    </citation>
    <scope>NUCLEOTIDE SEQUENCE [LARGE SCALE GENOMIC DNA]</scope>
</reference>
<evidence type="ECO:0000313" key="3">
    <source>
        <dbReference type="EMBL" id="OGZ44578.1"/>
    </source>
</evidence>
<dbReference type="EMBL" id="MHNK01000001">
    <property type="protein sequence ID" value="OGZ44578.1"/>
    <property type="molecule type" value="Genomic_DNA"/>
</dbReference>
<dbReference type="InterPro" id="IPR036291">
    <property type="entry name" value="NAD(P)-bd_dom_sf"/>
</dbReference>
<dbReference type="STRING" id="1802114.A2719_04145"/>
<evidence type="ECO:0000256" key="1">
    <source>
        <dbReference type="ARBA" id="ARBA00007637"/>
    </source>
</evidence>
<feature type="domain" description="NAD-dependent epimerase/dehydratase" evidence="2">
    <location>
        <begin position="6"/>
        <end position="238"/>
    </location>
</feature>
<evidence type="ECO:0000259" key="2">
    <source>
        <dbReference type="Pfam" id="PF01370"/>
    </source>
</evidence>
<dbReference type="Proteomes" id="UP000177480">
    <property type="component" value="Unassembled WGS sequence"/>
</dbReference>
<comment type="caution">
    <text evidence="3">The sequence shown here is derived from an EMBL/GenBank/DDBJ whole genome shotgun (WGS) entry which is preliminary data.</text>
</comment>
<dbReference type="AlphaFoldDB" id="A0A1G2G3Z2"/>
<organism evidence="3 4">
    <name type="scientific">Candidatus Ryanbacteria bacterium RIFCSPHIGHO2_01_FULL_45_22</name>
    <dbReference type="NCBI Taxonomy" id="1802114"/>
    <lineage>
        <taxon>Bacteria</taxon>
        <taxon>Candidatus Ryaniibacteriota</taxon>
    </lineage>
</organism>
<dbReference type="SUPFAM" id="SSF51735">
    <property type="entry name" value="NAD(P)-binding Rossmann-fold domains"/>
    <property type="match status" value="1"/>
</dbReference>